<dbReference type="SUPFAM" id="SSF47384">
    <property type="entry name" value="Homodimeric domain of signal transducing histidine kinase"/>
    <property type="match status" value="1"/>
</dbReference>
<evidence type="ECO:0000256" key="6">
    <source>
        <dbReference type="ARBA" id="ARBA00022679"/>
    </source>
</evidence>
<keyword evidence="6" id="KW-0808">Transferase</keyword>
<dbReference type="PANTHER" id="PTHR45528">
    <property type="entry name" value="SENSOR HISTIDINE KINASE CPXA"/>
    <property type="match status" value="1"/>
</dbReference>
<comment type="catalytic activity">
    <reaction evidence="1">
        <text>ATP + protein L-histidine = ADP + protein N-phospho-L-histidine.</text>
        <dbReference type="EC" id="2.7.13.3"/>
    </reaction>
</comment>
<dbReference type="Pfam" id="PF00512">
    <property type="entry name" value="HisKA"/>
    <property type="match status" value="1"/>
</dbReference>
<dbReference type="OrthoDB" id="6735159at2"/>
<name>A0A1I0DGI5_THASX</name>
<evidence type="ECO:0000256" key="7">
    <source>
        <dbReference type="ARBA" id="ARBA00022692"/>
    </source>
</evidence>
<evidence type="ECO:0000313" key="17">
    <source>
        <dbReference type="EMBL" id="SET30744.1"/>
    </source>
</evidence>
<keyword evidence="8" id="KW-0547">Nucleotide-binding</keyword>
<dbReference type="CDD" id="cd00082">
    <property type="entry name" value="HisKA"/>
    <property type="match status" value="1"/>
</dbReference>
<keyword evidence="7 14" id="KW-0812">Transmembrane</keyword>
<organism evidence="17 18">
    <name type="scientific">Thalassotalea agarivorans</name>
    <name type="common">Thalassomonas agarivorans</name>
    <dbReference type="NCBI Taxonomy" id="349064"/>
    <lineage>
        <taxon>Bacteria</taxon>
        <taxon>Pseudomonadati</taxon>
        <taxon>Pseudomonadota</taxon>
        <taxon>Gammaproteobacteria</taxon>
        <taxon>Alteromonadales</taxon>
        <taxon>Colwelliaceae</taxon>
        <taxon>Thalassotalea</taxon>
    </lineage>
</organism>
<evidence type="ECO:0000259" key="15">
    <source>
        <dbReference type="PROSITE" id="PS50109"/>
    </source>
</evidence>
<feature type="transmembrane region" description="Helical" evidence="14">
    <location>
        <begin position="416"/>
        <end position="435"/>
    </location>
</feature>
<evidence type="ECO:0000256" key="12">
    <source>
        <dbReference type="ARBA" id="ARBA00023012"/>
    </source>
</evidence>
<keyword evidence="4" id="KW-1003">Cell membrane</keyword>
<comment type="subcellular location">
    <subcellularLocation>
        <location evidence="2">Cell membrane</location>
        <topology evidence="2">Multi-pass membrane protein</topology>
    </subcellularLocation>
</comment>
<evidence type="ECO:0000256" key="3">
    <source>
        <dbReference type="ARBA" id="ARBA00012438"/>
    </source>
</evidence>
<feature type="domain" description="Histidine kinase" evidence="15">
    <location>
        <begin position="499"/>
        <end position="709"/>
    </location>
</feature>
<dbReference type="Pfam" id="PF02518">
    <property type="entry name" value="HATPase_c"/>
    <property type="match status" value="1"/>
</dbReference>
<dbReference type="Gene3D" id="2.60.40.1190">
    <property type="match status" value="1"/>
</dbReference>
<evidence type="ECO:0000256" key="10">
    <source>
        <dbReference type="ARBA" id="ARBA00022840"/>
    </source>
</evidence>
<keyword evidence="9 17" id="KW-0418">Kinase</keyword>
<dbReference type="SUPFAM" id="SSF49344">
    <property type="entry name" value="CBD9-like"/>
    <property type="match status" value="1"/>
</dbReference>
<dbReference type="GO" id="GO:0000155">
    <property type="term" value="F:phosphorelay sensor kinase activity"/>
    <property type="evidence" value="ECO:0007669"/>
    <property type="project" value="InterPro"/>
</dbReference>
<dbReference type="InterPro" id="IPR050398">
    <property type="entry name" value="HssS/ArlS-like"/>
</dbReference>
<evidence type="ECO:0000259" key="16">
    <source>
        <dbReference type="PROSITE" id="PS50885"/>
    </source>
</evidence>
<dbReference type="SUPFAM" id="SSF55874">
    <property type="entry name" value="ATPase domain of HSP90 chaperone/DNA topoisomerase II/histidine kinase"/>
    <property type="match status" value="1"/>
</dbReference>
<keyword evidence="10" id="KW-0067">ATP-binding</keyword>
<evidence type="ECO:0000256" key="13">
    <source>
        <dbReference type="ARBA" id="ARBA00023136"/>
    </source>
</evidence>
<keyword evidence="13 14" id="KW-0472">Membrane</keyword>
<dbReference type="PANTHER" id="PTHR45528:SF1">
    <property type="entry name" value="SENSOR HISTIDINE KINASE CPXA"/>
    <property type="match status" value="1"/>
</dbReference>
<feature type="domain" description="HAMP" evidence="16">
    <location>
        <begin position="436"/>
        <end position="491"/>
    </location>
</feature>
<evidence type="ECO:0000256" key="5">
    <source>
        <dbReference type="ARBA" id="ARBA00022553"/>
    </source>
</evidence>
<dbReference type="InterPro" id="IPR036097">
    <property type="entry name" value="HisK_dim/P_sf"/>
</dbReference>
<dbReference type="PROSITE" id="PS50885">
    <property type="entry name" value="HAMP"/>
    <property type="match status" value="1"/>
</dbReference>
<evidence type="ECO:0000256" key="11">
    <source>
        <dbReference type="ARBA" id="ARBA00022989"/>
    </source>
</evidence>
<dbReference type="InterPro" id="IPR022510">
    <property type="entry name" value="Sortase_His-kinase"/>
</dbReference>
<dbReference type="SMART" id="SM00387">
    <property type="entry name" value="HATPase_c"/>
    <property type="match status" value="1"/>
</dbReference>
<evidence type="ECO:0000256" key="1">
    <source>
        <dbReference type="ARBA" id="ARBA00000085"/>
    </source>
</evidence>
<gene>
    <name evidence="17" type="ORF">SAMN05660429_01484</name>
</gene>
<evidence type="ECO:0000256" key="8">
    <source>
        <dbReference type="ARBA" id="ARBA00022741"/>
    </source>
</evidence>
<dbReference type="Proteomes" id="UP000199308">
    <property type="component" value="Unassembled WGS sequence"/>
</dbReference>
<evidence type="ECO:0000256" key="9">
    <source>
        <dbReference type="ARBA" id="ARBA00022777"/>
    </source>
</evidence>
<dbReference type="InterPro" id="IPR005467">
    <property type="entry name" value="His_kinase_dom"/>
</dbReference>
<keyword evidence="11 14" id="KW-1133">Transmembrane helix</keyword>
<dbReference type="GO" id="GO:0005886">
    <property type="term" value="C:plasma membrane"/>
    <property type="evidence" value="ECO:0007669"/>
    <property type="project" value="UniProtKB-SubCell"/>
</dbReference>
<dbReference type="EMBL" id="FOHK01000006">
    <property type="protein sequence ID" value="SET30744.1"/>
    <property type="molecule type" value="Genomic_DNA"/>
</dbReference>
<dbReference type="Gene3D" id="1.10.287.130">
    <property type="match status" value="1"/>
</dbReference>
<accession>A0A1I0DGI5</accession>
<dbReference type="Gene3D" id="6.10.340.10">
    <property type="match status" value="1"/>
</dbReference>
<dbReference type="InterPro" id="IPR003594">
    <property type="entry name" value="HATPase_dom"/>
</dbReference>
<protein>
    <recommendedName>
        <fullName evidence="3">histidine kinase</fullName>
        <ecNumber evidence="3">2.7.13.3</ecNumber>
    </recommendedName>
</protein>
<evidence type="ECO:0000256" key="4">
    <source>
        <dbReference type="ARBA" id="ARBA00022475"/>
    </source>
</evidence>
<sequence length="709" mass="80028">MSFKLGLRSKLLLLSTLLFSIPWLGYKYVWEMEKYLRFGQEKTLVATARALATSLHERPNLFNNQASFLPSVEKGKDLYGYQITQAINLDGLAIDWPHFNDKSHYYGVDNQISAPVSQQALSLHFNAAVGKYGQYLYLFFNVIDDKTIYRAANSRAITKNDHLALSFIQPDGTFIKSIISNKAPGWIDAFVVSEDSPWPEPANYIQGHWLETPQGYNVELRIPLDRIGDNIAFAWHDVDQPYGDIKASVGSADPAAPNTLGTILVPSPEIERIVKGLSYSNSAIWVVDKHHRVLASSGNIKEAPGVWGNNRIAEKDSAWQRFVKTWLHPLYYKVLTKPSGDFIDQLYDAQNLHGEHVDSALSGNAQSQWRLTNDNKAVILSAAYPIYLDNKVNGAVVVEETTNGIRTVRNQALEKLFTAMLLIMLVGMFVFFIFASRISARIRSLNKQAKNAIDEHGKIKHQITPSKASDEIGDLSREFSELVQNLSQYNHYLENMSARLSHELKTPIAVVKTSLDNLAIQPLPEDSKTYMVRAQEGVKRLDKIFNNMSEATRLEKLLQRSDKQNFILNDVIASCGQAYKQIYPDITFNTQLSDQPIVLNGSADHIAQLLDKIITNAVEFSEDKQIDITLNVNKQHFELLIANKGPLLPEEMQSRIFDSMVSMRKSRDETTPHLGLGLYIAKLIADFHQCKIEAINDNEKQQVVMKLFN</sequence>
<dbReference type="STRING" id="349064.SAMN05660429_01484"/>
<proteinExistence type="predicted"/>
<dbReference type="GO" id="GO:0005524">
    <property type="term" value="F:ATP binding"/>
    <property type="evidence" value="ECO:0007669"/>
    <property type="project" value="UniProtKB-KW"/>
</dbReference>
<evidence type="ECO:0000313" key="18">
    <source>
        <dbReference type="Proteomes" id="UP000199308"/>
    </source>
</evidence>
<dbReference type="SMART" id="SM00388">
    <property type="entry name" value="HisKA"/>
    <property type="match status" value="1"/>
</dbReference>
<keyword evidence="18" id="KW-1185">Reference proteome</keyword>
<dbReference type="InterPro" id="IPR003660">
    <property type="entry name" value="HAMP_dom"/>
</dbReference>
<dbReference type="InterPro" id="IPR003661">
    <property type="entry name" value="HisK_dim/P_dom"/>
</dbReference>
<dbReference type="Gene3D" id="3.30.565.10">
    <property type="entry name" value="Histidine kinase-like ATPase, C-terminal domain"/>
    <property type="match status" value="1"/>
</dbReference>
<dbReference type="CDD" id="cd09622">
    <property type="entry name" value="CBM9_like_HisKa"/>
    <property type="match status" value="1"/>
</dbReference>
<reference evidence="17 18" key="1">
    <citation type="submission" date="2016-10" db="EMBL/GenBank/DDBJ databases">
        <authorList>
            <person name="de Groot N.N."/>
        </authorList>
    </citation>
    <scope>NUCLEOTIDE SEQUENCE [LARGE SCALE GENOMIC DNA]</scope>
    <source>
        <strain evidence="17 18">DSM 19706</strain>
    </source>
</reference>
<dbReference type="NCBIfam" id="TIGR03785">
    <property type="entry name" value="marine_sort_HK"/>
    <property type="match status" value="1"/>
</dbReference>
<dbReference type="EC" id="2.7.13.3" evidence="3"/>
<dbReference type="AlphaFoldDB" id="A0A1I0DGI5"/>
<keyword evidence="12" id="KW-0902">Two-component regulatory system</keyword>
<keyword evidence="5" id="KW-0597">Phosphoprotein</keyword>
<dbReference type="InterPro" id="IPR036890">
    <property type="entry name" value="HATPase_C_sf"/>
</dbReference>
<dbReference type="PROSITE" id="PS50109">
    <property type="entry name" value="HIS_KIN"/>
    <property type="match status" value="1"/>
</dbReference>
<evidence type="ECO:0000256" key="2">
    <source>
        <dbReference type="ARBA" id="ARBA00004651"/>
    </source>
</evidence>
<evidence type="ECO:0000256" key="14">
    <source>
        <dbReference type="SAM" id="Phobius"/>
    </source>
</evidence>
<dbReference type="RefSeq" id="WP_093328903.1">
    <property type="nucleotide sequence ID" value="NZ_AP027363.1"/>
</dbReference>